<comment type="caution">
    <text evidence="1">The sequence shown here is derived from an EMBL/GenBank/DDBJ whole genome shotgun (WGS) entry which is preliminary data.</text>
</comment>
<reference evidence="2" key="1">
    <citation type="journal article" date="2019" name="Plant Biotechnol. J.">
        <title>Genome sequencing of the Australian wild diploid species Gossypium australe highlights disease resistance and delayed gland morphogenesis.</title>
        <authorList>
            <person name="Cai Y."/>
            <person name="Cai X."/>
            <person name="Wang Q."/>
            <person name="Wang P."/>
            <person name="Zhang Y."/>
            <person name="Cai C."/>
            <person name="Xu Y."/>
            <person name="Wang K."/>
            <person name="Zhou Z."/>
            <person name="Wang C."/>
            <person name="Geng S."/>
            <person name="Li B."/>
            <person name="Dong Q."/>
            <person name="Hou Y."/>
            <person name="Wang H."/>
            <person name="Ai P."/>
            <person name="Liu Z."/>
            <person name="Yi F."/>
            <person name="Sun M."/>
            <person name="An G."/>
            <person name="Cheng J."/>
            <person name="Zhang Y."/>
            <person name="Shi Q."/>
            <person name="Xie Y."/>
            <person name="Shi X."/>
            <person name="Chang Y."/>
            <person name="Huang F."/>
            <person name="Chen Y."/>
            <person name="Hong S."/>
            <person name="Mi L."/>
            <person name="Sun Q."/>
            <person name="Zhang L."/>
            <person name="Zhou B."/>
            <person name="Peng R."/>
            <person name="Zhang X."/>
            <person name="Liu F."/>
        </authorList>
    </citation>
    <scope>NUCLEOTIDE SEQUENCE [LARGE SCALE GENOMIC DNA]</scope>
    <source>
        <strain evidence="2">cv. PA1801</strain>
    </source>
</reference>
<dbReference type="Proteomes" id="UP000325315">
    <property type="component" value="Unassembled WGS sequence"/>
</dbReference>
<accession>A0A5B6W578</accession>
<keyword evidence="2" id="KW-1185">Reference proteome</keyword>
<organism evidence="1 2">
    <name type="scientific">Gossypium australe</name>
    <dbReference type="NCBI Taxonomy" id="47621"/>
    <lineage>
        <taxon>Eukaryota</taxon>
        <taxon>Viridiplantae</taxon>
        <taxon>Streptophyta</taxon>
        <taxon>Embryophyta</taxon>
        <taxon>Tracheophyta</taxon>
        <taxon>Spermatophyta</taxon>
        <taxon>Magnoliopsida</taxon>
        <taxon>eudicotyledons</taxon>
        <taxon>Gunneridae</taxon>
        <taxon>Pentapetalae</taxon>
        <taxon>rosids</taxon>
        <taxon>malvids</taxon>
        <taxon>Malvales</taxon>
        <taxon>Malvaceae</taxon>
        <taxon>Malvoideae</taxon>
        <taxon>Gossypium</taxon>
    </lineage>
</organism>
<gene>
    <name evidence="1" type="ORF">EPI10_010369</name>
</gene>
<protein>
    <submittedName>
        <fullName evidence="1">Uncharacterized protein</fullName>
    </submittedName>
</protein>
<dbReference type="AlphaFoldDB" id="A0A5B6W578"/>
<proteinExistence type="predicted"/>
<dbReference type="EMBL" id="SMMG02000004">
    <property type="protein sequence ID" value="KAA3476384.1"/>
    <property type="molecule type" value="Genomic_DNA"/>
</dbReference>
<name>A0A5B6W578_9ROSI</name>
<evidence type="ECO:0000313" key="1">
    <source>
        <dbReference type="EMBL" id="KAA3476384.1"/>
    </source>
</evidence>
<evidence type="ECO:0000313" key="2">
    <source>
        <dbReference type="Proteomes" id="UP000325315"/>
    </source>
</evidence>
<sequence>MDQMRLYFTIETRKRIRVTIISAAVFVKQNILMGTFFNSVQPGFCSGTDSHDLDSNTGIKSLLTCFYNREGSDQVHCIGLQPLIRIHCRFSAKGV</sequence>